<keyword evidence="1" id="KW-0812">Transmembrane</keyword>
<evidence type="ECO:0000256" key="1">
    <source>
        <dbReference type="SAM" id="Phobius"/>
    </source>
</evidence>
<dbReference type="InterPro" id="IPR045606">
    <property type="entry name" value="ATXR3_C"/>
</dbReference>
<protein>
    <recommendedName>
        <fullName evidence="2">ATXR3 C-terminal domain-containing protein</fullName>
    </recommendedName>
</protein>
<feature type="transmembrane region" description="Helical" evidence="1">
    <location>
        <begin position="225"/>
        <end position="245"/>
    </location>
</feature>
<sequence>MLSIKLPCTKAGVEQVHVQMLKIRDVLRKTKPNNYSYYHAAADLIHLWAHTKVLFTVNEFHRVNSQPFTMEDLGYSHLPKKMAAPKSYGTYYLWAQCCYWFKQTLEKPDTTLASTRRGCITLPFPDCCFGKSFRQTIVRPYDRKNRGKLLKCLEESEWSAWPCHWHWNFKNHPGGNHKTYGSPCLDKYMIDNYNTKYALIIDELKEWNPFGNDDTALLCKKRRAFYLPLFCWSNIFFFNISFLSLCRCCVFFQMGRILYLIHGTIVSIYLIVTQIEMASFLF</sequence>
<dbReference type="OrthoDB" id="1700658at2759"/>
<keyword evidence="1" id="KW-1133">Transmembrane helix</keyword>
<gene>
    <name evidence="3" type="ORF">RFI_28940</name>
</gene>
<dbReference type="PANTHER" id="PTHR46655">
    <property type="entry name" value="HISTONE-LYSINE N-METHYLTRANSFERASE ATXR3"/>
    <property type="match status" value="1"/>
</dbReference>
<keyword evidence="1" id="KW-0472">Membrane</keyword>
<evidence type="ECO:0000313" key="3">
    <source>
        <dbReference type="EMBL" id="ETO08448.1"/>
    </source>
</evidence>
<feature type="transmembrane region" description="Helical" evidence="1">
    <location>
        <begin position="257"/>
        <end position="275"/>
    </location>
</feature>
<proteinExistence type="predicted"/>
<comment type="caution">
    <text evidence="3">The sequence shown here is derived from an EMBL/GenBank/DDBJ whole genome shotgun (WGS) entry which is preliminary data.</text>
</comment>
<dbReference type="PANTHER" id="PTHR46655:SF1">
    <property type="entry name" value="HISTONE-LYSINE N-METHYLTRANSFERASE ATXR3"/>
    <property type="match status" value="1"/>
</dbReference>
<dbReference type="Proteomes" id="UP000023152">
    <property type="component" value="Unassembled WGS sequence"/>
</dbReference>
<keyword evidence="4" id="KW-1185">Reference proteome</keyword>
<organism evidence="3 4">
    <name type="scientific">Reticulomyxa filosa</name>
    <dbReference type="NCBI Taxonomy" id="46433"/>
    <lineage>
        <taxon>Eukaryota</taxon>
        <taxon>Sar</taxon>
        <taxon>Rhizaria</taxon>
        <taxon>Retaria</taxon>
        <taxon>Foraminifera</taxon>
        <taxon>Monothalamids</taxon>
        <taxon>Reticulomyxidae</taxon>
        <taxon>Reticulomyxa</taxon>
    </lineage>
</organism>
<evidence type="ECO:0000259" key="2">
    <source>
        <dbReference type="Pfam" id="PF19633"/>
    </source>
</evidence>
<accession>X6M3A4</accession>
<feature type="domain" description="ATXR3 C-terminal" evidence="2">
    <location>
        <begin position="15"/>
        <end position="189"/>
    </location>
</feature>
<reference evidence="3 4" key="1">
    <citation type="journal article" date="2013" name="Curr. Biol.">
        <title>The Genome of the Foraminiferan Reticulomyxa filosa.</title>
        <authorList>
            <person name="Glockner G."/>
            <person name="Hulsmann N."/>
            <person name="Schleicher M."/>
            <person name="Noegel A.A."/>
            <person name="Eichinger L."/>
            <person name="Gallinger C."/>
            <person name="Pawlowski J."/>
            <person name="Sierra R."/>
            <person name="Euteneuer U."/>
            <person name="Pillet L."/>
            <person name="Moustafa A."/>
            <person name="Platzer M."/>
            <person name="Groth M."/>
            <person name="Szafranski K."/>
            <person name="Schliwa M."/>
        </authorList>
    </citation>
    <scope>NUCLEOTIDE SEQUENCE [LARGE SCALE GENOMIC DNA]</scope>
</reference>
<name>X6M3A4_RETFI</name>
<dbReference type="AlphaFoldDB" id="X6M3A4"/>
<evidence type="ECO:0000313" key="4">
    <source>
        <dbReference type="Proteomes" id="UP000023152"/>
    </source>
</evidence>
<dbReference type="EMBL" id="ASPP01024991">
    <property type="protein sequence ID" value="ETO08448.1"/>
    <property type="molecule type" value="Genomic_DNA"/>
</dbReference>
<dbReference type="Pfam" id="PF19633">
    <property type="entry name" value="SDG2_C"/>
    <property type="match status" value="1"/>
</dbReference>